<dbReference type="AlphaFoldDB" id="A0A8J5NQR7"/>
<dbReference type="EMBL" id="JAELUQ010000012">
    <property type="protein sequence ID" value="KAG7404835.1"/>
    <property type="molecule type" value="Genomic_DNA"/>
</dbReference>
<evidence type="ECO:0000259" key="7">
    <source>
        <dbReference type="SMART" id="SM00829"/>
    </source>
</evidence>
<proteinExistence type="inferred from homology"/>
<organism evidence="8 9">
    <name type="scientific">Fusarium oxysporum f. sp. rapae</name>
    <dbReference type="NCBI Taxonomy" id="485398"/>
    <lineage>
        <taxon>Eukaryota</taxon>
        <taxon>Fungi</taxon>
        <taxon>Dikarya</taxon>
        <taxon>Ascomycota</taxon>
        <taxon>Pezizomycotina</taxon>
        <taxon>Sordariomycetes</taxon>
        <taxon>Hypocreomycetidae</taxon>
        <taxon>Hypocreales</taxon>
        <taxon>Nectriaceae</taxon>
        <taxon>Fusarium</taxon>
        <taxon>Fusarium oxysporum species complex</taxon>
    </lineage>
</organism>
<reference evidence="8" key="1">
    <citation type="submission" date="2021-04" db="EMBL/GenBank/DDBJ databases">
        <title>First draft genome resource for Brassicaceae pathogens Fusarium oxysporum f. sp. raphani and Fusarium oxysporum f. sp. rapae.</title>
        <authorList>
            <person name="Asai S."/>
        </authorList>
    </citation>
    <scope>NUCLEOTIDE SEQUENCE</scope>
    <source>
        <strain evidence="8">Tf1208</strain>
    </source>
</reference>
<protein>
    <submittedName>
        <fullName evidence="8">(R,R)-butanediol dehydrogenase</fullName>
    </submittedName>
</protein>
<evidence type="ECO:0000256" key="6">
    <source>
        <dbReference type="RuleBase" id="RU361277"/>
    </source>
</evidence>
<comment type="similarity">
    <text evidence="2 6">Belongs to the zinc-containing alcohol dehydrogenase family.</text>
</comment>
<dbReference type="InterPro" id="IPR002328">
    <property type="entry name" value="ADH_Zn_CS"/>
</dbReference>
<dbReference type="GO" id="GO:0000721">
    <property type="term" value="F:(R,R)-butanediol dehydrogenase activity"/>
    <property type="evidence" value="ECO:0007669"/>
    <property type="project" value="TreeGrafter"/>
</dbReference>
<comment type="cofactor">
    <cofactor evidence="1 6">
        <name>Zn(2+)</name>
        <dbReference type="ChEBI" id="CHEBI:29105"/>
    </cofactor>
</comment>
<dbReference type="Pfam" id="PF00107">
    <property type="entry name" value="ADH_zinc_N"/>
    <property type="match status" value="1"/>
</dbReference>
<dbReference type="PANTHER" id="PTHR43161">
    <property type="entry name" value="SORBITOL DEHYDROGENASE"/>
    <property type="match status" value="1"/>
</dbReference>
<evidence type="ECO:0000256" key="4">
    <source>
        <dbReference type="ARBA" id="ARBA00022833"/>
    </source>
</evidence>
<dbReference type="CDD" id="cd08233">
    <property type="entry name" value="butanediol_DH_like"/>
    <property type="match status" value="1"/>
</dbReference>
<dbReference type="Pfam" id="PF08240">
    <property type="entry name" value="ADH_N"/>
    <property type="match status" value="1"/>
</dbReference>
<evidence type="ECO:0000313" key="9">
    <source>
        <dbReference type="Proteomes" id="UP000694050"/>
    </source>
</evidence>
<evidence type="ECO:0000256" key="5">
    <source>
        <dbReference type="ARBA" id="ARBA00023002"/>
    </source>
</evidence>
<evidence type="ECO:0000256" key="2">
    <source>
        <dbReference type="ARBA" id="ARBA00008072"/>
    </source>
</evidence>
<dbReference type="InterPro" id="IPR020843">
    <property type="entry name" value="ER"/>
</dbReference>
<dbReference type="GO" id="GO:0008270">
    <property type="term" value="F:zinc ion binding"/>
    <property type="evidence" value="ECO:0007669"/>
    <property type="project" value="InterPro"/>
</dbReference>
<keyword evidence="3 6" id="KW-0479">Metal-binding</keyword>
<dbReference type="InterPro" id="IPR013154">
    <property type="entry name" value="ADH-like_N"/>
</dbReference>
<dbReference type="GO" id="GO:0005737">
    <property type="term" value="C:cytoplasm"/>
    <property type="evidence" value="ECO:0007669"/>
    <property type="project" value="TreeGrafter"/>
</dbReference>
<name>A0A8J5NQR7_FUSOX</name>
<evidence type="ECO:0000256" key="1">
    <source>
        <dbReference type="ARBA" id="ARBA00001947"/>
    </source>
</evidence>
<dbReference type="PROSITE" id="PS00059">
    <property type="entry name" value="ADH_ZINC"/>
    <property type="match status" value="1"/>
</dbReference>
<feature type="domain" description="Enoyl reductase (ER)" evidence="7">
    <location>
        <begin position="14"/>
        <end position="371"/>
    </location>
</feature>
<accession>A0A8J5NQR7</accession>
<dbReference type="Proteomes" id="UP000694050">
    <property type="component" value="Unassembled WGS sequence"/>
</dbReference>
<dbReference type="PANTHER" id="PTHR43161:SF23">
    <property type="entry name" value="(R,R)-BUTANEDIOL DEHYDROGENASE-RELATED"/>
    <property type="match status" value="1"/>
</dbReference>
<dbReference type="SMART" id="SM00829">
    <property type="entry name" value="PKS_ER"/>
    <property type="match status" value="1"/>
</dbReference>
<dbReference type="InterPro" id="IPR013149">
    <property type="entry name" value="ADH-like_C"/>
</dbReference>
<keyword evidence="5" id="KW-0560">Oxidoreductase</keyword>
<comment type="caution">
    <text evidence="8">The sequence shown here is derived from an EMBL/GenBank/DDBJ whole genome shotgun (WGS) entry which is preliminary data.</text>
</comment>
<sequence>MADTMQAVVFHGKGDIRLEEVNVPKPGPKEVQLKPAFVGICGTDLHEYLEGAFLIPTTPHPVTGKSAPVIIGHEYSGVVSDIGDEVDDLKPGDRVIVQPIIFDGTCSSCQRGLINCCSNSGFIGLSGMEFRKDIHKDSAADIITGIGGGLAKYTTVPRYAVFKIPDNIPLQVAALVEPLAVAWNAVQQSNFQPGDTALILGAGPIGLAILQVLKSKGASQIIVTETADKRREFATKFGATTVLDPTKTNVGEECKKLCAGEGVQVVFDCAGVQSTLETALAASRPRSVIVNVAIWASEVTISPNYFMLNERTFKGSATYTASVFQEVIDAFAHGDLNPEPMITSLIEMDQIEEKGFKALINYKDTQVKILVRV</sequence>
<evidence type="ECO:0000256" key="3">
    <source>
        <dbReference type="ARBA" id="ARBA00022723"/>
    </source>
</evidence>
<keyword evidence="4 6" id="KW-0862">Zinc</keyword>
<gene>
    <name evidence="8" type="primary">BDH1-0</name>
    <name evidence="8" type="ORF">Forpe1208_v014635</name>
</gene>
<evidence type="ECO:0000313" key="8">
    <source>
        <dbReference type="EMBL" id="KAG7404835.1"/>
    </source>
</evidence>
<dbReference type="GO" id="GO:0034079">
    <property type="term" value="P:butanediol biosynthetic process"/>
    <property type="evidence" value="ECO:0007669"/>
    <property type="project" value="TreeGrafter"/>
</dbReference>